<accession>A0ABV6Z1Z8</accession>
<evidence type="ECO:0000313" key="2">
    <source>
        <dbReference type="EMBL" id="MFC1852313.1"/>
    </source>
</evidence>
<dbReference type="InterPro" id="IPR019734">
    <property type="entry name" value="TPR_rpt"/>
</dbReference>
<gene>
    <name evidence="2" type="ORF">ACFL27_19115</name>
</gene>
<dbReference type="Proteomes" id="UP001594351">
    <property type="component" value="Unassembled WGS sequence"/>
</dbReference>
<keyword evidence="3" id="KW-1185">Reference proteome</keyword>
<evidence type="ECO:0000313" key="3">
    <source>
        <dbReference type="Proteomes" id="UP001594351"/>
    </source>
</evidence>
<dbReference type="SUPFAM" id="SSF48452">
    <property type="entry name" value="TPR-like"/>
    <property type="match status" value="1"/>
</dbReference>
<comment type="caution">
    <text evidence="2">The sequence shown here is derived from an EMBL/GenBank/DDBJ whole genome shotgun (WGS) entry which is preliminary data.</text>
</comment>
<evidence type="ECO:0000256" key="1">
    <source>
        <dbReference type="PROSITE-ProRule" id="PRU00339"/>
    </source>
</evidence>
<dbReference type="PROSITE" id="PS50005">
    <property type="entry name" value="TPR"/>
    <property type="match status" value="1"/>
</dbReference>
<dbReference type="EMBL" id="JBHPBY010000296">
    <property type="protein sequence ID" value="MFC1852313.1"/>
    <property type="molecule type" value="Genomic_DNA"/>
</dbReference>
<dbReference type="SMART" id="SM00028">
    <property type="entry name" value="TPR"/>
    <property type="match status" value="2"/>
</dbReference>
<proteinExistence type="predicted"/>
<dbReference type="Gene3D" id="1.25.40.10">
    <property type="entry name" value="Tetratricopeptide repeat domain"/>
    <property type="match status" value="1"/>
</dbReference>
<keyword evidence="1" id="KW-0802">TPR repeat</keyword>
<dbReference type="InterPro" id="IPR011990">
    <property type="entry name" value="TPR-like_helical_dom_sf"/>
</dbReference>
<name>A0ABV6Z1Z8_UNCC1</name>
<dbReference type="Pfam" id="PF14559">
    <property type="entry name" value="TPR_19"/>
    <property type="match status" value="1"/>
</dbReference>
<reference evidence="2 3" key="1">
    <citation type="submission" date="2024-09" db="EMBL/GenBank/DDBJ databases">
        <title>Laminarin stimulates single cell rates of sulfate reduction while oxygen inhibits transcriptomic activity in coastal marine sediment.</title>
        <authorList>
            <person name="Lindsay M."/>
            <person name="Orcutt B."/>
            <person name="Emerson D."/>
            <person name="Stepanauskas R."/>
            <person name="D'Angelo T."/>
        </authorList>
    </citation>
    <scope>NUCLEOTIDE SEQUENCE [LARGE SCALE GENOMIC DNA]</scope>
    <source>
        <strain evidence="2">SAG AM-311-K15</strain>
    </source>
</reference>
<feature type="repeat" description="TPR" evidence="1">
    <location>
        <begin position="29"/>
        <end position="62"/>
    </location>
</feature>
<organism evidence="2 3">
    <name type="scientific">candidate division CSSED10-310 bacterium</name>
    <dbReference type="NCBI Taxonomy" id="2855610"/>
    <lineage>
        <taxon>Bacteria</taxon>
        <taxon>Bacteria division CSSED10-310</taxon>
    </lineage>
</organism>
<protein>
    <submittedName>
        <fullName evidence="2">Tetratricopeptide repeat protein</fullName>
    </submittedName>
</protein>
<sequence>MFYAKVSALILVFLITLVMVPFSVMGKDILEYGMRAQDHINKKEYDKAIPYLQKATKVNPNNTWIRGMLATSFYQLGRFSEAKSEYEFIAQLEPDNDTASSMITVIEPLMSVEKSKTGLKAAPKIQGKPKETNVVTSQDGQVTCISHKYGFQFSLPKGAWQFADQVRGTYQLKCYRQSPQPTIMLQVKVKYLDKPVLTEDEEKLIVKEYGQSLENLVCRQTFQKRIIRKTRMYLGIFEATVPNQMIPTVLAYRWLVAMKGKRLISVAYSYTKGSSNEHATLSRFIFWNFMPHDLSEQ</sequence>